<comment type="caution">
    <text evidence="1">The sequence shown here is derived from an EMBL/GenBank/DDBJ whole genome shotgun (WGS) entry which is preliminary data.</text>
</comment>
<gene>
    <name evidence="1" type="ORF">IHE45_08G159500</name>
</gene>
<proteinExistence type="predicted"/>
<protein>
    <submittedName>
        <fullName evidence="1">Uncharacterized protein</fullName>
    </submittedName>
</protein>
<accession>A0ACB7VNY1</accession>
<sequence>MATAFLLWPAAPSSSPERSHIPDQEPDPGPDPTPPPIAKPKARKAGGKQPAPKRPPQRGLGVAQLERLRLQERWSKITDPEFHPSPPPLPPYSPPTPNFDGVPPVWNDLPPGSPGYCFIQRYRALNPVIPPYGSLPTGRSVLHDQYAMDRIRFSGSGLQAASPPSVIEPPSNQKPQCLSSHCELCIRNQFSGEDQGFNGAAAKVVHQETEPDTSTREMEYYEFLPRCGGVSHGDSEFAHRTAEDGSSSSPDFIDLSLKLSF</sequence>
<dbReference type="Proteomes" id="UP000827976">
    <property type="component" value="Chromosome 8"/>
</dbReference>
<reference evidence="2" key="1">
    <citation type="journal article" date="2022" name="Nat. Commun.">
        <title>Chromosome evolution and the genetic basis of agronomically important traits in greater yam.</title>
        <authorList>
            <person name="Bredeson J.V."/>
            <person name="Lyons J.B."/>
            <person name="Oniyinde I.O."/>
            <person name="Okereke N.R."/>
            <person name="Kolade O."/>
            <person name="Nnabue I."/>
            <person name="Nwadili C.O."/>
            <person name="Hribova E."/>
            <person name="Parker M."/>
            <person name="Nwogha J."/>
            <person name="Shu S."/>
            <person name="Carlson J."/>
            <person name="Kariba R."/>
            <person name="Muthemba S."/>
            <person name="Knop K."/>
            <person name="Barton G.J."/>
            <person name="Sherwood A.V."/>
            <person name="Lopez-Montes A."/>
            <person name="Asiedu R."/>
            <person name="Jamnadass R."/>
            <person name="Muchugi A."/>
            <person name="Goodstein D."/>
            <person name="Egesi C.N."/>
            <person name="Featherston J."/>
            <person name="Asfaw A."/>
            <person name="Simpson G.G."/>
            <person name="Dolezel J."/>
            <person name="Hendre P.S."/>
            <person name="Van Deynze A."/>
            <person name="Kumar P.L."/>
            <person name="Obidiegwu J.E."/>
            <person name="Bhattacharjee R."/>
            <person name="Rokhsar D.S."/>
        </authorList>
    </citation>
    <scope>NUCLEOTIDE SEQUENCE [LARGE SCALE GENOMIC DNA]</scope>
    <source>
        <strain evidence="2">cv. TDa95/00328</strain>
    </source>
</reference>
<evidence type="ECO:0000313" key="2">
    <source>
        <dbReference type="Proteomes" id="UP000827976"/>
    </source>
</evidence>
<dbReference type="EMBL" id="CM037018">
    <property type="protein sequence ID" value="KAH7675774.1"/>
    <property type="molecule type" value="Genomic_DNA"/>
</dbReference>
<organism evidence="1 2">
    <name type="scientific">Dioscorea alata</name>
    <name type="common">Purple yam</name>
    <dbReference type="NCBI Taxonomy" id="55571"/>
    <lineage>
        <taxon>Eukaryota</taxon>
        <taxon>Viridiplantae</taxon>
        <taxon>Streptophyta</taxon>
        <taxon>Embryophyta</taxon>
        <taxon>Tracheophyta</taxon>
        <taxon>Spermatophyta</taxon>
        <taxon>Magnoliopsida</taxon>
        <taxon>Liliopsida</taxon>
        <taxon>Dioscoreales</taxon>
        <taxon>Dioscoreaceae</taxon>
        <taxon>Dioscorea</taxon>
    </lineage>
</organism>
<name>A0ACB7VNY1_DIOAL</name>
<evidence type="ECO:0000313" key="1">
    <source>
        <dbReference type="EMBL" id="KAH7675774.1"/>
    </source>
</evidence>
<keyword evidence="2" id="KW-1185">Reference proteome</keyword>